<name>A0A3A3GK17_9BURK</name>
<dbReference type="AlphaFoldDB" id="A0A3A3GK17"/>
<dbReference type="Proteomes" id="UP000266327">
    <property type="component" value="Unassembled WGS sequence"/>
</dbReference>
<dbReference type="EMBL" id="QYUQ01000002">
    <property type="protein sequence ID" value="RJG02646.1"/>
    <property type="molecule type" value="Genomic_DNA"/>
</dbReference>
<keyword evidence="2" id="KW-1185">Reference proteome</keyword>
<sequence>MTKISGNLVTVNAVIFKEADESGRHRFDWRILLGVMPFLESIPKFQTSIPKIQTGDDFTKHQ</sequence>
<evidence type="ECO:0000313" key="1">
    <source>
        <dbReference type="EMBL" id="RJG02646.1"/>
    </source>
</evidence>
<comment type="caution">
    <text evidence="1">The sequence shown here is derived from an EMBL/GenBank/DDBJ whole genome shotgun (WGS) entry which is preliminary data.</text>
</comment>
<evidence type="ECO:0000313" key="2">
    <source>
        <dbReference type="Proteomes" id="UP000266327"/>
    </source>
</evidence>
<accession>A0A3A3GK17</accession>
<organism evidence="1 2">
    <name type="scientific">Noviherbaspirillum sedimenti</name>
    <dbReference type="NCBI Taxonomy" id="2320865"/>
    <lineage>
        <taxon>Bacteria</taxon>
        <taxon>Pseudomonadati</taxon>
        <taxon>Pseudomonadota</taxon>
        <taxon>Betaproteobacteria</taxon>
        <taxon>Burkholderiales</taxon>
        <taxon>Oxalobacteraceae</taxon>
        <taxon>Noviherbaspirillum</taxon>
    </lineage>
</organism>
<gene>
    <name evidence="1" type="ORF">D3878_14560</name>
</gene>
<reference evidence="2" key="1">
    <citation type="submission" date="2018-09" db="EMBL/GenBank/DDBJ databases">
        <authorList>
            <person name="Zhu H."/>
        </authorList>
    </citation>
    <scope>NUCLEOTIDE SEQUENCE [LARGE SCALE GENOMIC DNA]</scope>
    <source>
        <strain evidence="2">K1S02-23</strain>
    </source>
</reference>
<protein>
    <submittedName>
        <fullName evidence="1">Uncharacterized protein</fullName>
    </submittedName>
</protein>
<proteinExistence type="predicted"/>